<comment type="caution">
    <text evidence="6">The sequence shown here is derived from an EMBL/GenBank/DDBJ whole genome shotgun (WGS) entry which is preliminary data.</text>
</comment>
<dbReference type="GO" id="GO:0005576">
    <property type="term" value="C:extracellular region"/>
    <property type="evidence" value="ECO:0007669"/>
    <property type="project" value="TreeGrafter"/>
</dbReference>
<accession>C8PLP4</accession>
<dbReference type="GO" id="GO:0030288">
    <property type="term" value="C:outer membrane-bounded periplasmic space"/>
    <property type="evidence" value="ECO:0007669"/>
    <property type="project" value="TreeGrafter"/>
</dbReference>
<dbReference type="InterPro" id="IPR001638">
    <property type="entry name" value="Solute-binding_3/MltF_N"/>
</dbReference>
<dbReference type="GO" id="GO:0006865">
    <property type="term" value="P:amino acid transport"/>
    <property type="evidence" value="ECO:0007669"/>
    <property type="project" value="TreeGrafter"/>
</dbReference>
<keyword evidence="7" id="KW-1185">Reference proteome</keyword>
<proteinExistence type="inferred from homology"/>
<dbReference type="PANTHER" id="PTHR30085">
    <property type="entry name" value="AMINO ACID ABC TRANSPORTER PERMEASE"/>
    <property type="match status" value="1"/>
</dbReference>
<dbReference type="Proteomes" id="UP000005709">
    <property type="component" value="Unassembled WGS sequence"/>
</dbReference>
<organism evidence="6 7">
    <name type="scientific">Campylobacter gracilis RM3268</name>
    <dbReference type="NCBI Taxonomy" id="553220"/>
    <lineage>
        <taxon>Bacteria</taxon>
        <taxon>Pseudomonadati</taxon>
        <taxon>Campylobacterota</taxon>
        <taxon>Epsilonproteobacteria</taxon>
        <taxon>Campylobacterales</taxon>
        <taxon>Campylobacteraceae</taxon>
        <taxon>Campylobacter</taxon>
    </lineage>
</organism>
<protein>
    <submittedName>
        <fullName evidence="6">ABC transporter, substrate-binding protein, family 3</fullName>
    </submittedName>
</protein>
<dbReference type="InterPro" id="IPR051455">
    <property type="entry name" value="Bact_solute-bind_prot3"/>
</dbReference>
<dbReference type="OrthoDB" id="368476at2"/>
<keyword evidence="2" id="KW-0813">Transport</keyword>
<evidence type="ECO:0000259" key="5">
    <source>
        <dbReference type="SMART" id="SM00062"/>
    </source>
</evidence>
<evidence type="ECO:0000256" key="2">
    <source>
        <dbReference type="ARBA" id="ARBA00022448"/>
    </source>
</evidence>
<feature type="domain" description="Solute-binding protein family 3/N-terminal" evidence="5">
    <location>
        <begin position="29"/>
        <end position="262"/>
    </location>
</feature>
<dbReference type="STRING" id="824.CGRAC_1521"/>
<dbReference type="PANTHER" id="PTHR30085:SF6">
    <property type="entry name" value="ABC TRANSPORTER GLUTAMINE-BINDING PROTEIN GLNH"/>
    <property type="match status" value="1"/>
</dbReference>
<dbReference type="Pfam" id="PF00497">
    <property type="entry name" value="SBP_bac_3"/>
    <property type="match status" value="1"/>
</dbReference>
<name>C8PLP4_9BACT</name>
<evidence type="ECO:0000313" key="7">
    <source>
        <dbReference type="Proteomes" id="UP000005709"/>
    </source>
</evidence>
<dbReference type="EMBL" id="ACYG01000032">
    <property type="protein sequence ID" value="EEV16356.1"/>
    <property type="molecule type" value="Genomic_DNA"/>
</dbReference>
<dbReference type="SUPFAM" id="SSF53850">
    <property type="entry name" value="Periplasmic binding protein-like II"/>
    <property type="match status" value="1"/>
</dbReference>
<dbReference type="SMART" id="SM00062">
    <property type="entry name" value="PBPb"/>
    <property type="match status" value="1"/>
</dbReference>
<feature type="chain" id="PRO_5002991412" evidence="4">
    <location>
        <begin position="19"/>
        <end position="268"/>
    </location>
</feature>
<dbReference type="RefSeq" id="WP_005873332.1">
    <property type="nucleotide sequence ID" value="NZ_ACYG01000032.1"/>
</dbReference>
<evidence type="ECO:0000256" key="1">
    <source>
        <dbReference type="ARBA" id="ARBA00010333"/>
    </source>
</evidence>
<comment type="similarity">
    <text evidence="1">Belongs to the bacterial solute-binding protein 3 family.</text>
</comment>
<dbReference type="eggNOG" id="COG0834">
    <property type="taxonomic scope" value="Bacteria"/>
</dbReference>
<sequence>MKKIILGILLLFTSSVVANTLSEIRQSGSVRVGVFEAQPPFSKFEDGKFQGFEVTLAEALSKDIFGGKAGKVEFVPVKASERLKVLEENKVDMVLATFTITNERKQLVDFTTPYFAVNIGVLTRAGDRIKTVSDLHGKPIIAETGTTGEAYFRKEGFEIINCATANECYKMLKDGKGIGYATDNLIVLAYAVIDSDTEVNIKNLGVSDFLGIAVSKGNKDLLEFLNGELVKLSKNGFMKKTYDETIEPYYKGTAEKKYFLLDDLYSLF</sequence>
<gene>
    <name evidence="6" type="ORF">CAMGR0001_2054</name>
</gene>
<keyword evidence="3 4" id="KW-0732">Signal</keyword>
<evidence type="ECO:0000256" key="4">
    <source>
        <dbReference type="SAM" id="SignalP"/>
    </source>
</evidence>
<evidence type="ECO:0000313" key="6">
    <source>
        <dbReference type="EMBL" id="EEV16356.1"/>
    </source>
</evidence>
<reference evidence="6 7" key="1">
    <citation type="submission" date="2009-07" db="EMBL/GenBank/DDBJ databases">
        <authorList>
            <person name="Madupu R."/>
            <person name="Sebastian Y."/>
            <person name="Durkin A.S."/>
            <person name="Torralba M."/>
            <person name="Methe B."/>
            <person name="Sutton G.G."/>
            <person name="Strausberg R.L."/>
            <person name="Nelson K.E."/>
        </authorList>
    </citation>
    <scope>NUCLEOTIDE SEQUENCE [LARGE SCALE GENOMIC DNA]</scope>
    <source>
        <strain evidence="6 7">RM3268</strain>
    </source>
</reference>
<evidence type="ECO:0000256" key="3">
    <source>
        <dbReference type="ARBA" id="ARBA00022729"/>
    </source>
</evidence>
<dbReference type="Gene3D" id="3.40.190.10">
    <property type="entry name" value="Periplasmic binding protein-like II"/>
    <property type="match status" value="2"/>
</dbReference>
<feature type="signal peptide" evidence="4">
    <location>
        <begin position="1"/>
        <end position="18"/>
    </location>
</feature>
<dbReference type="AlphaFoldDB" id="C8PLP4"/>